<feature type="domain" description="BioF2-like acetyltransferase" evidence="1">
    <location>
        <begin position="187"/>
        <end position="335"/>
    </location>
</feature>
<dbReference type="Gene3D" id="3.40.630.30">
    <property type="match status" value="1"/>
</dbReference>
<reference evidence="3" key="1">
    <citation type="journal article" date="2019" name="Int. J. Syst. Evol. Microbiol.">
        <title>The Global Catalogue of Microorganisms (GCM) 10K type strain sequencing project: providing services to taxonomists for standard genome sequencing and annotation.</title>
        <authorList>
            <consortium name="The Broad Institute Genomics Platform"/>
            <consortium name="The Broad Institute Genome Sequencing Center for Infectious Disease"/>
            <person name="Wu L."/>
            <person name="Ma J."/>
        </authorList>
    </citation>
    <scope>NUCLEOTIDE SEQUENCE [LARGE SCALE GENOMIC DNA]</scope>
    <source>
        <strain evidence="3">KCTC 52449</strain>
    </source>
</reference>
<dbReference type="InterPro" id="IPR038740">
    <property type="entry name" value="BioF2-like_GNAT_dom"/>
</dbReference>
<dbReference type="Proteomes" id="UP001595477">
    <property type="component" value="Unassembled WGS sequence"/>
</dbReference>
<organism evidence="2 3">
    <name type="scientific">Alteromonas oceani</name>
    <dbReference type="NCBI Taxonomy" id="2071609"/>
    <lineage>
        <taxon>Bacteria</taxon>
        <taxon>Pseudomonadati</taxon>
        <taxon>Pseudomonadota</taxon>
        <taxon>Gammaproteobacteria</taxon>
        <taxon>Alteromonadales</taxon>
        <taxon>Alteromonadaceae</taxon>
        <taxon>Alteromonas/Salinimonas group</taxon>
        <taxon>Alteromonas</taxon>
    </lineage>
</organism>
<dbReference type="EMBL" id="JBHRSX010000102">
    <property type="protein sequence ID" value="MFC3204466.1"/>
    <property type="molecule type" value="Genomic_DNA"/>
</dbReference>
<comment type="caution">
    <text evidence="2">The sequence shown here is derived from an EMBL/GenBank/DDBJ whole genome shotgun (WGS) entry which is preliminary data.</text>
</comment>
<dbReference type="RefSeq" id="WP_377939736.1">
    <property type="nucleotide sequence ID" value="NZ_JBHUEB010000108.1"/>
</dbReference>
<dbReference type="Pfam" id="PF13480">
    <property type="entry name" value="Acetyltransf_6"/>
    <property type="match status" value="1"/>
</dbReference>
<protein>
    <submittedName>
        <fullName evidence="2">GNAT family N-acetyltransferase</fullName>
    </submittedName>
</protein>
<gene>
    <name evidence="2" type="ORF">ACFOEW_21890</name>
</gene>
<proteinExistence type="predicted"/>
<sequence length="370" mass="43049">MTRRNSPGVFTVLTLEVRDNYTLDEVSSTLTSLENASPAVPLFLSQFWLRPWLERCETRPLWLTCRDNDRIVSSIFLSTTSYRLPKEPFGSGWFNKTGEAKQDQIWIEYNDILALPEYRQEAIRCLLDWCQTQSQQKWILEITDKPAEWLQHPAFSAEVMDIPAFRIKLTDAFSDYNAFLSQCSSNSRSRIRRAMKYMQQRYGELSQCSLGSQPDPGTLSHMMSLHRRKWGKTSEGSGFDNPFFVDFHRALMANEQQHACHCEVLAFYAGDLCLGYTYNLLNHDTVYFYLSAIEYAEESNRFQPGLIMHTLAIAYFAGKGFKIYDFMGGDSQYKRSLSNEQYSLTAIHLFKKTWLTRLLSIIKTTVRRFR</sequence>
<keyword evidence="3" id="KW-1185">Reference proteome</keyword>
<accession>A0ABV7K394</accession>
<evidence type="ECO:0000313" key="2">
    <source>
        <dbReference type="EMBL" id="MFC3204466.1"/>
    </source>
</evidence>
<dbReference type="InterPro" id="IPR016181">
    <property type="entry name" value="Acyl_CoA_acyltransferase"/>
</dbReference>
<dbReference type="SUPFAM" id="SSF55729">
    <property type="entry name" value="Acyl-CoA N-acyltransferases (Nat)"/>
    <property type="match status" value="1"/>
</dbReference>
<evidence type="ECO:0000259" key="1">
    <source>
        <dbReference type="Pfam" id="PF13480"/>
    </source>
</evidence>
<evidence type="ECO:0000313" key="3">
    <source>
        <dbReference type="Proteomes" id="UP001595477"/>
    </source>
</evidence>
<name>A0ABV7K394_9ALTE</name>